<name>A0A1N7PFI3_9GAMM</name>
<dbReference type="EMBL" id="FTOH01000009">
    <property type="protein sequence ID" value="SIT09297.1"/>
    <property type="molecule type" value="Genomic_DNA"/>
</dbReference>
<accession>A0A1N7PFI3</accession>
<keyword evidence="2" id="KW-1185">Reference proteome</keyword>
<dbReference type="RefSeq" id="WP_076517231.1">
    <property type="nucleotide sequence ID" value="NZ_FTOH01000009.1"/>
</dbReference>
<reference evidence="2" key="1">
    <citation type="submission" date="2017-01" db="EMBL/GenBank/DDBJ databases">
        <authorList>
            <person name="Varghese N."/>
            <person name="Submissions S."/>
        </authorList>
    </citation>
    <scope>NUCLEOTIDE SEQUENCE [LARGE SCALE GENOMIC DNA]</scope>
    <source>
        <strain evidence="2">DSM 24913</strain>
    </source>
</reference>
<gene>
    <name evidence="1" type="ORF">SAMN05421686_109150</name>
</gene>
<dbReference type="Proteomes" id="UP000185639">
    <property type="component" value="Unassembled WGS sequence"/>
</dbReference>
<dbReference type="AlphaFoldDB" id="A0A1N7PFI3"/>
<evidence type="ECO:0000313" key="1">
    <source>
        <dbReference type="EMBL" id="SIT09297.1"/>
    </source>
</evidence>
<dbReference type="OrthoDB" id="9958406at2"/>
<evidence type="ECO:0000313" key="2">
    <source>
        <dbReference type="Proteomes" id="UP000185639"/>
    </source>
</evidence>
<protein>
    <submittedName>
        <fullName evidence="1">Uncharacterized protein</fullName>
    </submittedName>
</protein>
<sequence length="76" mass="8083">MPLNTNLVITDVADGHRQVFLDLADAMELSRGQLLALLLAGAGAVSGGLDAAIPDHEAQVEWRALMANRLFSLTNL</sequence>
<organism evidence="1 2">
    <name type="scientific">Thalassolituus maritimus</name>
    <dbReference type="NCBI Taxonomy" id="484498"/>
    <lineage>
        <taxon>Bacteria</taxon>
        <taxon>Pseudomonadati</taxon>
        <taxon>Pseudomonadota</taxon>
        <taxon>Gammaproteobacteria</taxon>
        <taxon>Oceanospirillales</taxon>
        <taxon>Oceanospirillaceae</taxon>
        <taxon>Thalassolituus</taxon>
    </lineage>
</organism>
<proteinExistence type="predicted"/>
<dbReference type="STRING" id="484498.SAMN05421686_109150"/>